<dbReference type="AlphaFoldDB" id="A0A1D3CSU6"/>
<organism evidence="3 4">
    <name type="scientific">Cyclospora cayetanensis</name>
    <dbReference type="NCBI Taxonomy" id="88456"/>
    <lineage>
        <taxon>Eukaryota</taxon>
        <taxon>Sar</taxon>
        <taxon>Alveolata</taxon>
        <taxon>Apicomplexa</taxon>
        <taxon>Conoidasida</taxon>
        <taxon>Coccidia</taxon>
        <taxon>Eucoccidiorida</taxon>
        <taxon>Eimeriorina</taxon>
        <taxon>Eimeriidae</taxon>
        <taxon>Cyclospora</taxon>
    </lineage>
</organism>
<sequence length="180" mass="19789">MRNARIVLFLLLLSGSCASEAPPAVDEALPQARGEPVPSRELHGFNDLLSSSEEVMEGPSFSEASLELRRLSAVPPAIPRRKGFPALLGSLGLLGHAGYQASMSWNTAVLPAPLMSLMIGKARFDTQNLALFSLAIGLFLLYQGIKRRLRSHQQRARWRVDELLRQDRIRMAMLSGGRGK</sequence>
<evidence type="ECO:0000256" key="2">
    <source>
        <dbReference type="SAM" id="SignalP"/>
    </source>
</evidence>
<dbReference type="EMBL" id="JROU02002074">
    <property type="protein sequence ID" value="OEH74278.1"/>
    <property type="molecule type" value="Genomic_DNA"/>
</dbReference>
<name>A0A1D3CSU6_9EIME</name>
<feature type="transmembrane region" description="Helical" evidence="1">
    <location>
        <begin position="129"/>
        <end position="145"/>
    </location>
</feature>
<keyword evidence="1" id="KW-0472">Membrane</keyword>
<evidence type="ECO:0000313" key="3">
    <source>
        <dbReference type="EMBL" id="OEH74278.1"/>
    </source>
</evidence>
<feature type="chain" id="PRO_5008913863" description="Transmembrane protein" evidence="2">
    <location>
        <begin position="20"/>
        <end position="180"/>
    </location>
</feature>
<dbReference type="PROSITE" id="PS51257">
    <property type="entry name" value="PROKAR_LIPOPROTEIN"/>
    <property type="match status" value="1"/>
</dbReference>
<keyword evidence="1" id="KW-1133">Transmembrane helix</keyword>
<comment type="caution">
    <text evidence="3">The sequence shown here is derived from an EMBL/GenBank/DDBJ whole genome shotgun (WGS) entry which is preliminary data.</text>
</comment>
<keyword evidence="1" id="KW-0812">Transmembrane</keyword>
<dbReference type="VEuPathDB" id="ToxoDB:LOC34620346"/>
<evidence type="ECO:0008006" key="5">
    <source>
        <dbReference type="Google" id="ProtNLM"/>
    </source>
</evidence>
<keyword evidence="4" id="KW-1185">Reference proteome</keyword>
<evidence type="ECO:0000256" key="1">
    <source>
        <dbReference type="SAM" id="Phobius"/>
    </source>
</evidence>
<protein>
    <recommendedName>
        <fullName evidence="5">Transmembrane protein</fullName>
    </recommendedName>
</protein>
<dbReference type="Proteomes" id="UP000095192">
    <property type="component" value="Unassembled WGS sequence"/>
</dbReference>
<gene>
    <name evidence="3" type="ORF">cyc_03692</name>
</gene>
<reference evidence="3 4" key="1">
    <citation type="journal article" date="2016" name="BMC Genomics">
        <title>Comparative genomics reveals Cyclospora cayetanensis possesses coccidia-like metabolism and invasion components but unique surface antigens.</title>
        <authorList>
            <person name="Liu S."/>
            <person name="Wang L."/>
            <person name="Zheng H."/>
            <person name="Xu Z."/>
            <person name="Roellig D.M."/>
            <person name="Li N."/>
            <person name="Frace M.A."/>
            <person name="Tang K."/>
            <person name="Arrowood M.J."/>
            <person name="Moss D.M."/>
            <person name="Zhang L."/>
            <person name="Feng Y."/>
            <person name="Xiao L."/>
        </authorList>
    </citation>
    <scope>NUCLEOTIDE SEQUENCE [LARGE SCALE GENOMIC DNA]</scope>
    <source>
        <strain evidence="3 4">CHN_HEN01</strain>
    </source>
</reference>
<evidence type="ECO:0000313" key="4">
    <source>
        <dbReference type="Proteomes" id="UP000095192"/>
    </source>
</evidence>
<keyword evidence="2" id="KW-0732">Signal</keyword>
<feature type="signal peptide" evidence="2">
    <location>
        <begin position="1"/>
        <end position="19"/>
    </location>
</feature>
<dbReference type="VEuPathDB" id="ToxoDB:cyc_03692"/>
<proteinExistence type="predicted"/>
<dbReference type="InParanoid" id="A0A1D3CSU6"/>
<accession>A0A1D3CSU6</accession>